<comment type="caution">
    <text evidence="14">The sequence shown here is derived from an EMBL/GenBank/DDBJ whole genome shotgun (WGS) entry which is preliminary data.</text>
</comment>
<accession>A0ABP2APA6</accession>
<keyword evidence="3 11" id="KW-0028">Amino-acid biosynthesis</keyword>
<keyword evidence="7 11" id="KW-0560">Oxidoreductase</keyword>
<keyword evidence="9 11" id="KW-0486">Methionine biosynthesis</keyword>
<dbReference type="InterPro" id="IPR036291">
    <property type="entry name" value="NAD(P)-bd_dom_sf"/>
</dbReference>
<dbReference type="CDD" id="cd01080">
    <property type="entry name" value="NAD_bind_m-THF_DH_Cyclohyd"/>
    <property type="match status" value="1"/>
</dbReference>
<dbReference type="PANTHER" id="PTHR48099:SF5">
    <property type="entry name" value="C-1-TETRAHYDROFOLATE SYNTHASE, CYTOPLASMIC"/>
    <property type="match status" value="1"/>
</dbReference>
<keyword evidence="15" id="KW-1185">Reference proteome</keyword>
<dbReference type="PRINTS" id="PR00085">
    <property type="entry name" value="THFDHDRGNASE"/>
</dbReference>
<comment type="subunit">
    <text evidence="11">Homodimer.</text>
</comment>
<comment type="catalytic activity">
    <reaction evidence="11">
        <text>(6R)-5,10-methylene-5,6,7,8-tetrahydrofolate + NADP(+) = (6R)-5,10-methenyltetrahydrofolate + NADPH</text>
        <dbReference type="Rhea" id="RHEA:22812"/>
        <dbReference type="ChEBI" id="CHEBI:15636"/>
        <dbReference type="ChEBI" id="CHEBI:57455"/>
        <dbReference type="ChEBI" id="CHEBI:57783"/>
        <dbReference type="ChEBI" id="CHEBI:58349"/>
        <dbReference type="EC" id="1.5.1.5"/>
    </reaction>
</comment>
<evidence type="ECO:0000313" key="15">
    <source>
        <dbReference type="Proteomes" id="UP000095488"/>
    </source>
</evidence>
<dbReference type="RefSeq" id="WP_055257267.1">
    <property type="nucleotide sequence ID" value="NZ_CABIXL010000001.1"/>
</dbReference>
<comment type="caution">
    <text evidence="11">Lacks conserved residue(s) required for the propagation of feature annotation.</text>
</comment>
<evidence type="ECO:0000256" key="11">
    <source>
        <dbReference type="HAMAP-Rule" id="MF_01576"/>
    </source>
</evidence>
<dbReference type="InterPro" id="IPR020630">
    <property type="entry name" value="THF_DH/CycHdrlase_cat_dom"/>
</dbReference>
<dbReference type="InterPro" id="IPR000672">
    <property type="entry name" value="THF_DH/CycHdrlase"/>
</dbReference>
<gene>
    <name evidence="11 14" type="primary">folD</name>
    <name evidence="14" type="ORF">ERS852473_00378</name>
</gene>
<dbReference type="EMBL" id="CYZR01000001">
    <property type="protein sequence ID" value="CUN51047.1"/>
    <property type="molecule type" value="Genomic_DNA"/>
</dbReference>
<dbReference type="InterPro" id="IPR046346">
    <property type="entry name" value="Aminoacid_DH-like_N_sf"/>
</dbReference>
<feature type="domain" description="Tetrahydrofolate dehydrogenase/cyclohydrolase catalytic" evidence="12">
    <location>
        <begin position="5"/>
        <end position="117"/>
    </location>
</feature>
<keyword evidence="4 11" id="KW-0658">Purine biosynthesis</keyword>
<evidence type="ECO:0000256" key="9">
    <source>
        <dbReference type="ARBA" id="ARBA00023167"/>
    </source>
</evidence>
<feature type="domain" description="Tetrahydrofolate dehydrogenase/cyclohydrolase NAD(P)-binding" evidence="13">
    <location>
        <begin position="136"/>
        <end position="273"/>
    </location>
</feature>
<keyword evidence="2 11" id="KW-0554">One-carbon metabolism</keyword>
<keyword evidence="5 11" id="KW-0378">Hydrolase</keyword>
<dbReference type="Proteomes" id="UP000095488">
    <property type="component" value="Unassembled WGS sequence"/>
</dbReference>
<evidence type="ECO:0000256" key="1">
    <source>
        <dbReference type="ARBA" id="ARBA00004777"/>
    </source>
</evidence>
<dbReference type="HAMAP" id="MF_01576">
    <property type="entry name" value="THF_DHG_CYH"/>
    <property type="match status" value="1"/>
</dbReference>
<evidence type="ECO:0000256" key="7">
    <source>
        <dbReference type="ARBA" id="ARBA00023002"/>
    </source>
</evidence>
<dbReference type="SUPFAM" id="SSF51735">
    <property type="entry name" value="NAD(P)-binding Rossmann-fold domains"/>
    <property type="match status" value="1"/>
</dbReference>
<evidence type="ECO:0000256" key="10">
    <source>
        <dbReference type="ARBA" id="ARBA00023268"/>
    </source>
</evidence>
<feature type="binding site" evidence="11">
    <location>
        <position position="228"/>
    </location>
    <ligand>
        <name>NADP(+)</name>
        <dbReference type="ChEBI" id="CHEBI:58349"/>
    </ligand>
</feature>
<dbReference type="EC" id="1.5.1.5" evidence="11"/>
<keyword evidence="10 11" id="KW-0511">Multifunctional enzyme</keyword>
<keyword evidence="6 11" id="KW-0521">NADP</keyword>
<dbReference type="SUPFAM" id="SSF53223">
    <property type="entry name" value="Aminoacid dehydrogenase-like, N-terminal domain"/>
    <property type="match status" value="1"/>
</dbReference>
<evidence type="ECO:0000256" key="8">
    <source>
        <dbReference type="ARBA" id="ARBA00023102"/>
    </source>
</evidence>
<evidence type="ECO:0000313" key="14">
    <source>
        <dbReference type="EMBL" id="CUN51047.1"/>
    </source>
</evidence>
<dbReference type="Pfam" id="PF00763">
    <property type="entry name" value="THF_DHG_CYH"/>
    <property type="match status" value="1"/>
</dbReference>
<keyword evidence="8 11" id="KW-0368">Histidine biosynthesis</keyword>
<name>A0ABP2APA6_SARVE</name>
<comment type="pathway">
    <text evidence="1 11">One-carbon metabolism; tetrahydrofolate interconversion.</text>
</comment>
<evidence type="ECO:0000259" key="12">
    <source>
        <dbReference type="Pfam" id="PF00763"/>
    </source>
</evidence>
<dbReference type="Gene3D" id="3.40.50.720">
    <property type="entry name" value="NAD(P)-binding Rossmann-like Domain"/>
    <property type="match status" value="1"/>
</dbReference>
<feature type="binding site" evidence="11">
    <location>
        <begin position="162"/>
        <end position="164"/>
    </location>
    <ligand>
        <name>NADP(+)</name>
        <dbReference type="ChEBI" id="CHEBI:58349"/>
    </ligand>
</feature>
<dbReference type="PANTHER" id="PTHR48099">
    <property type="entry name" value="C-1-TETRAHYDROFOLATE SYNTHASE, CYTOPLASMIC-RELATED"/>
    <property type="match status" value="1"/>
</dbReference>
<dbReference type="NCBIfam" id="NF010769">
    <property type="entry name" value="PRK14172.1"/>
    <property type="match status" value="1"/>
</dbReference>
<comment type="function">
    <text evidence="11">Catalyzes the oxidation of 5,10-methylenetetrahydrofolate to 5,10-methenyltetrahydrofolate and then the hydrolysis of 5,10-methenyltetrahydrofolate to 10-formyltetrahydrofolate.</text>
</comment>
<dbReference type="Gene3D" id="3.40.50.10860">
    <property type="entry name" value="Leucine Dehydrogenase, chain A, domain 1"/>
    <property type="match status" value="1"/>
</dbReference>
<sequence>MGNIINGREISNNIKDEIREYVKNEKFKVPKIVSILVGNDGGSIYYQNYQEKSSRDLGIDFEKIILDETTDEKILEDIILKLNNDDNVDGIMLLLPLPKHIDEKRITNLISYKKDLDCLSDVSIGRFYKGEKSFIPCTPYSVITLLKRSNVELLGKHVVIIGRSNIVGKPLIQMFLNENSTVTVCHSKTNNLKEITKCADILVVAIGKPKFIDDSYVKEDAIVIDVGTSNVDGQITGDVDFDKVVSKASMISKVPGGVGALTTVLLFKNLCEGLK</sequence>
<proteinExistence type="inferred from homology"/>
<reference evidence="14 15" key="1">
    <citation type="submission" date="2015-09" db="EMBL/GenBank/DDBJ databases">
        <authorList>
            <consortium name="Pathogen Informatics"/>
            <person name="Wu L."/>
            <person name="Ma J."/>
        </authorList>
    </citation>
    <scope>NUCLEOTIDE SEQUENCE [LARGE SCALE GENOMIC DNA]</scope>
    <source>
        <strain evidence="14 15">2789STDY5834858</strain>
    </source>
</reference>
<organism evidence="14 15">
    <name type="scientific">Sarcina ventriculi</name>
    <name type="common">Clostridium ventriculi</name>
    <dbReference type="NCBI Taxonomy" id="1267"/>
    <lineage>
        <taxon>Bacteria</taxon>
        <taxon>Bacillati</taxon>
        <taxon>Bacillota</taxon>
        <taxon>Clostridia</taxon>
        <taxon>Eubacteriales</taxon>
        <taxon>Clostridiaceae</taxon>
        <taxon>Sarcina</taxon>
    </lineage>
</organism>
<dbReference type="InterPro" id="IPR020631">
    <property type="entry name" value="THF_DH/CycHdrlase_NAD-bd_dom"/>
</dbReference>
<protein>
    <recommendedName>
        <fullName evidence="11">Bifunctional protein FolD</fullName>
    </recommendedName>
    <domain>
        <recommendedName>
            <fullName evidence="11">Methylenetetrahydrofolate dehydrogenase</fullName>
            <ecNumber evidence="11">1.5.1.5</ecNumber>
        </recommendedName>
    </domain>
    <domain>
        <recommendedName>
            <fullName evidence="11">Methenyltetrahydrofolate cyclohydrolase</fullName>
            <ecNumber evidence="11">3.5.4.9</ecNumber>
        </recommendedName>
    </domain>
</protein>
<evidence type="ECO:0000256" key="4">
    <source>
        <dbReference type="ARBA" id="ARBA00022755"/>
    </source>
</evidence>
<evidence type="ECO:0000256" key="3">
    <source>
        <dbReference type="ARBA" id="ARBA00022605"/>
    </source>
</evidence>
<comment type="similarity">
    <text evidence="11">Belongs to the tetrahydrofolate dehydrogenase/cyclohydrolase family.</text>
</comment>
<evidence type="ECO:0000256" key="2">
    <source>
        <dbReference type="ARBA" id="ARBA00022563"/>
    </source>
</evidence>
<dbReference type="Pfam" id="PF02882">
    <property type="entry name" value="THF_DHG_CYH_C"/>
    <property type="match status" value="1"/>
</dbReference>
<dbReference type="EC" id="3.5.4.9" evidence="11"/>
<evidence type="ECO:0000256" key="5">
    <source>
        <dbReference type="ARBA" id="ARBA00022801"/>
    </source>
</evidence>
<comment type="catalytic activity">
    <reaction evidence="11">
        <text>(6R)-5,10-methenyltetrahydrofolate + H2O = (6R)-10-formyltetrahydrofolate + H(+)</text>
        <dbReference type="Rhea" id="RHEA:23700"/>
        <dbReference type="ChEBI" id="CHEBI:15377"/>
        <dbReference type="ChEBI" id="CHEBI:15378"/>
        <dbReference type="ChEBI" id="CHEBI:57455"/>
        <dbReference type="ChEBI" id="CHEBI:195366"/>
        <dbReference type="EC" id="3.5.4.9"/>
    </reaction>
</comment>
<evidence type="ECO:0000256" key="6">
    <source>
        <dbReference type="ARBA" id="ARBA00022857"/>
    </source>
</evidence>
<evidence type="ECO:0000259" key="13">
    <source>
        <dbReference type="Pfam" id="PF02882"/>
    </source>
</evidence>